<feature type="compositionally biased region" description="Acidic residues" evidence="1">
    <location>
        <begin position="154"/>
        <end position="167"/>
    </location>
</feature>
<dbReference type="Proteomes" id="UP000807469">
    <property type="component" value="Unassembled WGS sequence"/>
</dbReference>
<evidence type="ECO:0000256" key="1">
    <source>
        <dbReference type="SAM" id="MobiDB-lite"/>
    </source>
</evidence>
<protein>
    <recommendedName>
        <fullName evidence="2">CCD97-like C-terminal domain-containing protein</fullName>
    </recommendedName>
</protein>
<sequence length="226" mass="26900">MSFQFDKGPSLRYLGLPKDYAPSPETNPIPFLLLYLPQLPPNLLLHFSYITTPKQRTVIIPIRNRRLQYVSKYPPELRFENARNMWPSMWQGRTERGGIQEGKDEKAWANIGFLEGRKQHVGKLGTLLAEYEEEREAERLRELRRNRQPPNEFVPEEDTYSEDEDAPNSDSTLETEAELRAAFERLIRERFIYGLLDNIDYDKVDWDESLDIEERDEEERWFDEEE</sequence>
<organism evidence="3 4">
    <name type="scientific">Pholiota conissans</name>
    <dbReference type="NCBI Taxonomy" id="109636"/>
    <lineage>
        <taxon>Eukaryota</taxon>
        <taxon>Fungi</taxon>
        <taxon>Dikarya</taxon>
        <taxon>Basidiomycota</taxon>
        <taxon>Agaricomycotina</taxon>
        <taxon>Agaricomycetes</taxon>
        <taxon>Agaricomycetidae</taxon>
        <taxon>Agaricales</taxon>
        <taxon>Agaricineae</taxon>
        <taxon>Strophariaceae</taxon>
        <taxon>Pholiota</taxon>
    </lineage>
</organism>
<dbReference type="EMBL" id="MU155173">
    <property type="protein sequence ID" value="KAF9481811.1"/>
    <property type="molecule type" value="Genomic_DNA"/>
</dbReference>
<evidence type="ECO:0000313" key="4">
    <source>
        <dbReference type="Proteomes" id="UP000807469"/>
    </source>
</evidence>
<name>A0A9P5Z6N6_9AGAR</name>
<dbReference type="InterPro" id="IPR040233">
    <property type="entry name" value="CCD97-like_C"/>
</dbReference>
<proteinExistence type="predicted"/>
<feature type="domain" description="CCD97-like C-terminal" evidence="2">
    <location>
        <begin position="145"/>
        <end position="225"/>
    </location>
</feature>
<feature type="region of interest" description="Disordered" evidence="1">
    <location>
        <begin position="143"/>
        <end position="174"/>
    </location>
</feature>
<dbReference type="Pfam" id="PF09747">
    <property type="entry name" value="CCD97-like_C"/>
    <property type="match status" value="1"/>
</dbReference>
<evidence type="ECO:0000259" key="2">
    <source>
        <dbReference type="Pfam" id="PF09747"/>
    </source>
</evidence>
<accession>A0A9P5Z6N6</accession>
<dbReference type="OrthoDB" id="3345311at2759"/>
<gene>
    <name evidence="3" type="ORF">BDN70DRAFT_875751</name>
</gene>
<keyword evidence="4" id="KW-1185">Reference proteome</keyword>
<reference evidence="3" key="1">
    <citation type="submission" date="2020-11" db="EMBL/GenBank/DDBJ databases">
        <authorList>
            <consortium name="DOE Joint Genome Institute"/>
            <person name="Ahrendt S."/>
            <person name="Riley R."/>
            <person name="Andreopoulos W."/>
            <person name="Labutti K."/>
            <person name="Pangilinan J."/>
            <person name="Ruiz-Duenas F.J."/>
            <person name="Barrasa J.M."/>
            <person name="Sanchez-Garcia M."/>
            <person name="Camarero S."/>
            <person name="Miyauchi S."/>
            <person name="Serrano A."/>
            <person name="Linde D."/>
            <person name="Babiker R."/>
            <person name="Drula E."/>
            <person name="Ayuso-Fernandez I."/>
            <person name="Pacheco R."/>
            <person name="Padilla G."/>
            <person name="Ferreira P."/>
            <person name="Barriuso J."/>
            <person name="Kellner H."/>
            <person name="Castanera R."/>
            <person name="Alfaro M."/>
            <person name="Ramirez L."/>
            <person name="Pisabarro A.G."/>
            <person name="Kuo A."/>
            <person name="Tritt A."/>
            <person name="Lipzen A."/>
            <person name="He G."/>
            <person name="Yan M."/>
            <person name="Ng V."/>
            <person name="Cullen D."/>
            <person name="Martin F."/>
            <person name="Rosso M.-N."/>
            <person name="Henrissat B."/>
            <person name="Hibbett D."/>
            <person name="Martinez A.T."/>
            <person name="Grigoriev I.V."/>
        </authorList>
    </citation>
    <scope>NUCLEOTIDE SEQUENCE</scope>
    <source>
        <strain evidence="3">CIRM-BRFM 674</strain>
    </source>
</reference>
<dbReference type="AlphaFoldDB" id="A0A9P5Z6N6"/>
<evidence type="ECO:0000313" key="3">
    <source>
        <dbReference type="EMBL" id="KAF9481811.1"/>
    </source>
</evidence>
<comment type="caution">
    <text evidence="3">The sequence shown here is derived from an EMBL/GenBank/DDBJ whole genome shotgun (WGS) entry which is preliminary data.</text>
</comment>